<dbReference type="GO" id="GO:0046872">
    <property type="term" value="F:metal ion binding"/>
    <property type="evidence" value="ECO:0007669"/>
    <property type="project" value="UniProtKB-KW"/>
</dbReference>
<dbReference type="AlphaFoldDB" id="A0A2A4T5C5"/>
<evidence type="ECO:0000256" key="14">
    <source>
        <dbReference type="ARBA" id="ARBA00075285"/>
    </source>
</evidence>
<evidence type="ECO:0000256" key="9">
    <source>
        <dbReference type="ARBA" id="ARBA00036421"/>
    </source>
</evidence>
<dbReference type="InterPro" id="IPR002933">
    <property type="entry name" value="Peptidase_M20"/>
</dbReference>
<dbReference type="NCBIfam" id="TIGR01893">
    <property type="entry name" value="aa-his-dipept"/>
    <property type="match status" value="1"/>
</dbReference>
<dbReference type="PRINTS" id="PR00934">
    <property type="entry name" value="XHISDIPTASE"/>
</dbReference>
<evidence type="ECO:0000313" key="20">
    <source>
        <dbReference type="Proteomes" id="UP000218113"/>
    </source>
</evidence>
<dbReference type="GO" id="GO:0005829">
    <property type="term" value="C:cytosol"/>
    <property type="evidence" value="ECO:0007669"/>
    <property type="project" value="TreeGrafter"/>
</dbReference>
<organism evidence="19 20">
    <name type="scientific">SAR324 cluster bacterium</name>
    <dbReference type="NCBI Taxonomy" id="2024889"/>
    <lineage>
        <taxon>Bacteria</taxon>
        <taxon>Deltaproteobacteria</taxon>
        <taxon>SAR324 cluster</taxon>
    </lineage>
</organism>
<dbReference type="PANTHER" id="PTHR43501">
    <property type="entry name" value="CYTOSOL NON-SPECIFIC DIPEPTIDASE"/>
    <property type="match status" value="1"/>
</dbReference>
<evidence type="ECO:0000313" key="19">
    <source>
        <dbReference type="EMBL" id="PCI28773.1"/>
    </source>
</evidence>
<dbReference type="GO" id="GO:0070573">
    <property type="term" value="F:metallodipeptidase activity"/>
    <property type="evidence" value="ECO:0007669"/>
    <property type="project" value="TreeGrafter"/>
</dbReference>
<sequence length="485" mass="53257">MIHLSQLEPQILWKHFEKLCEIPRPSKHEAQITAYIVEFAQQLGLETIVDRVGNVIIRKPATPGMEQRKGIILQGHLDMVPQKNTETLHDFTKDPIQAYVDGDWVRAKGTTLGADNGMGVAAALALLESKDIAHGPLEALFTIDEETGMTGAFGLEPGLLQGEILLNLDTEDEGELYVGCAGGINVNISWESPFDVTPSGSQAYRVALKGLKGGHSGVDIHLYRGNSNKLLIRFLKTASQKYNLRLASFEGGSLRNAIPRESFTTLVLPEGQKEQFLKDLREFEQTLQRELKVAEPGLSLTAEEITCPTSVLEASFQTTLLQALNACPNGVHRMSDEIPGVVETSTNLGVIRHEEGQFKIQCLIRSSQDSTKNDLAEMVSSVFELAGAEVTKSGAYPGWKPDMSSPILGVFRKVYNDLFDKEAAIKFIHAGLECGLLGAIYPNLDMLSIGPTIRNPHSPSEAVEIASVEKFWRFLVEGLKHTPEK</sequence>
<comment type="caution">
    <text evidence="19">The sequence shown here is derived from an EMBL/GenBank/DDBJ whole genome shotgun (WGS) entry which is preliminary data.</text>
</comment>
<keyword evidence="3" id="KW-0645">Protease</keyword>
<dbReference type="Gene3D" id="3.40.630.10">
    <property type="entry name" value="Zn peptidases"/>
    <property type="match status" value="2"/>
</dbReference>
<evidence type="ECO:0000256" key="3">
    <source>
        <dbReference type="ARBA" id="ARBA00022670"/>
    </source>
</evidence>
<dbReference type="FunFam" id="3.40.630.10:FF:000018">
    <property type="entry name" value="Aminoacyl-histidine dipeptidase PepD"/>
    <property type="match status" value="1"/>
</dbReference>
<evidence type="ECO:0000256" key="2">
    <source>
        <dbReference type="ARBA" id="ARBA00001947"/>
    </source>
</evidence>
<dbReference type="EC" id="3.4.13.18" evidence="10"/>
<comment type="cofactor">
    <cofactor evidence="2">
        <name>Zn(2+)</name>
        <dbReference type="ChEBI" id="CHEBI:29105"/>
    </cofactor>
</comment>
<dbReference type="Pfam" id="PF07687">
    <property type="entry name" value="M20_dimer"/>
    <property type="match status" value="1"/>
</dbReference>
<reference evidence="20" key="1">
    <citation type="submission" date="2017-08" db="EMBL/GenBank/DDBJ databases">
        <title>A dynamic microbial community with high functional redundancy inhabits the cold, oxic subseafloor aquifer.</title>
        <authorList>
            <person name="Tully B.J."/>
            <person name="Wheat C.G."/>
            <person name="Glazer B.T."/>
            <person name="Huber J.A."/>
        </authorList>
    </citation>
    <scope>NUCLEOTIDE SEQUENCE [LARGE SCALE GENOMIC DNA]</scope>
</reference>
<dbReference type="FunFam" id="3.40.630.10:FF:000015">
    <property type="entry name" value="Aminoacyl-histidine dipeptidase PepD"/>
    <property type="match status" value="1"/>
</dbReference>
<dbReference type="GO" id="GO:0006508">
    <property type="term" value="P:proteolysis"/>
    <property type="evidence" value="ECO:0007669"/>
    <property type="project" value="UniProtKB-KW"/>
</dbReference>
<name>A0A2A4T5C5_9DELT</name>
<dbReference type="SUPFAM" id="SSF53187">
    <property type="entry name" value="Zn-dependent exopeptidases"/>
    <property type="match status" value="1"/>
</dbReference>
<keyword evidence="8" id="KW-0170">Cobalt</keyword>
<evidence type="ECO:0000256" key="5">
    <source>
        <dbReference type="ARBA" id="ARBA00022801"/>
    </source>
</evidence>
<dbReference type="EMBL" id="NVSR01000026">
    <property type="protein sequence ID" value="PCI28773.1"/>
    <property type="molecule type" value="Genomic_DNA"/>
</dbReference>
<dbReference type="PIRSF" id="PIRSF016599">
    <property type="entry name" value="Xaa-His_dipept"/>
    <property type="match status" value="1"/>
</dbReference>
<dbReference type="CDD" id="cd03890">
    <property type="entry name" value="M20_pepD"/>
    <property type="match status" value="1"/>
</dbReference>
<evidence type="ECO:0000256" key="12">
    <source>
        <dbReference type="ARBA" id="ARBA00061423"/>
    </source>
</evidence>
<evidence type="ECO:0000256" key="11">
    <source>
        <dbReference type="ARBA" id="ARBA00044252"/>
    </source>
</evidence>
<evidence type="ECO:0000256" key="15">
    <source>
        <dbReference type="ARBA" id="ARBA00076004"/>
    </source>
</evidence>
<proteinExistence type="inferred from homology"/>
<dbReference type="Pfam" id="PF01546">
    <property type="entry name" value="Peptidase_M20"/>
    <property type="match status" value="1"/>
</dbReference>
<comment type="similarity">
    <text evidence="12">Belongs to the peptidase M20C family.</text>
</comment>
<accession>A0A2A4T5C5</accession>
<keyword evidence="4" id="KW-0479">Metal-binding</keyword>
<gene>
    <name evidence="19" type="ORF">COB67_05650</name>
</gene>
<dbReference type="PANTHER" id="PTHR43501:SF1">
    <property type="entry name" value="CYTOSOL NON-SPECIFIC DIPEPTIDASE"/>
    <property type="match status" value="1"/>
</dbReference>
<dbReference type="Proteomes" id="UP000218113">
    <property type="component" value="Unassembled WGS sequence"/>
</dbReference>
<keyword evidence="5" id="KW-0378">Hydrolase</keyword>
<evidence type="ECO:0000256" key="4">
    <source>
        <dbReference type="ARBA" id="ARBA00022723"/>
    </source>
</evidence>
<evidence type="ECO:0000256" key="17">
    <source>
        <dbReference type="ARBA" id="ARBA00078074"/>
    </source>
</evidence>
<evidence type="ECO:0000256" key="10">
    <source>
        <dbReference type="ARBA" id="ARBA00038976"/>
    </source>
</evidence>
<keyword evidence="7" id="KW-0482">Metalloprotease</keyword>
<evidence type="ECO:0000256" key="13">
    <source>
        <dbReference type="ARBA" id="ARBA00071271"/>
    </source>
</evidence>
<evidence type="ECO:0000256" key="8">
    <source>
        <dbReference type="ARBA" id="ARBA00023285"/>
    </source>
</evidence>
<dbReference type="InterPro" id="IPR001160">
    <property type="entry name" value="Peptidase_M20C"/>
</dbReference>
<feature type="domain" description="Peptidase M20 dimerisation" evidence="18">
    <location>
        <begin position="206"/>
        <end position="292"/>
    </location>
</feature>
<evidence type="ECO:0000256" key="16">
    <source>
        <dbReference type="ARBA" id="ARBA00077688"/>
    </source>
</evidence>
<evidence type="ECO:0000259" key="18">
    <source>
        <dbReference type="Pfam" id="PF07687"/>
    </source>
</evidence>
<evidence type="ECO:0000256" key="1">
    <source>
        <dbReference type="ARBA" id="ARBA00001941"/>
    </source>
</evidence>
<protein>
    <recommendedName>
        <fullName evidence="13">Cytosol non-specific dipeptidase</fullName>
        <ecNumber evidence="10">3.4.13.18</ecNumber>
    </recommendedName>
    <alternativeName>
        <fullName evidence="16">Aminoacyl-histidine dipeptidase</fullName>
    </alternativeName>
    <alternativeName>
        <fullName evidence="15">Beta-alanyl-histidine dipeptidase</fullName>
    </alternativeName>
    <alternativeName>
        <fullName evidence="14">Carnosinase</fullName>
    </alternativeName>
    <alternativeName>
        <fullName evidence="11">Peptidase D</fullName>
    </alternativeName>
    <alternativeName>
        <fullName evidence="17">Xaa-His dipeptidase</fullName>
    </alternativeName>
</protein>
<evidence type="ECO:0000256" key="6">
    <source>
        <dbReference type="ARBA" id="ARBA00022833"/>
    </source>
</evidence>
<keyword evidence="6" id="KW-0862">Zinc</keyword>
<dbReference type="InterPro" id="IPR011650">
    <property type="entry name" value="Peptidase_M20_dimer"/>
</dbReference>
<comment type="catalytic activity">
    <reaction evidence="9">
        <text>Hydrolysis of dipeptides, preferentially hydrophobic dipeptides including prolyl amino acids.</text>
        <dbReference type="EC" id="3.4.13.18"/>
    </reaction>
</comment>
<evidence type="ECO:0000256" key="7">
    <source>
        <dbReference type="ARBA" id="ARBA00023049"/>
    </source>
</evidence>
<comment type="cofactor">
    <cofactor evidence="1">
        <name>Co(2+)</name>
        <dbReference type="ChEBI" id="CHEBI:48828"/>
    </cofactor>
</comment>